<feature type="signal peptide" evidence="1">
    <location>
        <begin position="1"/>
        <end position="24"/>
    </location>
</feature>
<dbReference type="Proteomes" id="UP000697710">
    <property type="component" value="Unassembled WGS sequence"/>
</dbReference>
<dbReference type="InterPro" id="IPR036278">
    <property type="entry name" value="Sialidase_sf"/>
</dbReference>
<dbReference type="Pfam" id="PF07676">
    <property type="entry name" value="PD40"/>
    <property type="match status" value="3"/>
</dbReference>
<evidence type="ECO:0000256" key="1">
    <source>
        <dbReference type="SAM" id="SignalP"/>
    </source>
</evidence>
<protein>
    <submittedName>
        <fullName evidence="2">PD40 domain-containing protein</fullName>
    </submittedName>
</protein>
<comment type="caution">
    <text evidence="2">The sequence shown here is derived from an EMBL/GenBank/DDBJ whole genome shotgun (WGS) entry which is preliminary data.</text>
</comment>
<evidence type="ECO:0000313" key="2">
    <source>
        <dbReference type="EMBL" id="MCA9728108.1"/>
    </source>
</evidence>
<organism evidence="2 3">
    <name type="scientific">Eiseniibacteriota bacterium</name>
    <dbReference type="NCBI Taxonomy" id="2212470"/>
    <lineage>
        <taxon>Bacteria</taxon>
        <taxon>Candidatus Eiseniibacteriota</taxon>
    </lineage>
</organism>
<gene>
    <name evidence="2" type="ORF">KC729_10525</name>
</gene>
<dbReference type="InterPro" id="IPR011659">
    <property type="entry name" value="WD40"/>
</dbReference>
<keyword evidence="1" id="KW-0732">Signal</keyword>
<dbReference type="InterPro" id="IPR026444">
    <property type="entry name" value="Secre_tail"/>
</dbReference>
<feature type="chain" id="PRO_5037292294" evidence="1">
    <location>
        <begin position="25"/>
        <end position="404"/>
    </location>
</feature>
<dbReference type="AlphaFoldDB" id="A0A956LZJ9"/>
<dbReference type="SUPFAM" id="SSF50939">
    <property type="entry name" value="Sialidases"/>
    <property type="match status" value="1"/>
</dbReference>
<dbReference type="Gene3D" id="2.60.40.4070">
    <property type="match status" value="1"/>
</dbReference>
<reference evidence="2" key="2">
    <citation type="journal article" date="2021" name="Microbiome">
        <title>Successional dynamics and alternative stable states in a saline activated sludge microbial community over 9 years.</title>
        <authorList>
            <person name="Wang Y."/>
            <person name="Ye J."/>
            <person name="Ju F."/>
            <person name="Liu L."/>
            <person name="Boyd J.A."/>
            <person name="Deng Y."/>
            <person name="Parks D.H."/>
            <person name="Jiang X."/>
            <person name="Yin X."/>
            <person name="Woodcroft B.J."/>
            <person name="Tyson G.W."/>
            <person name="Hugenholtz P."/>
            <person name="Polz M.F."/>
            <person name="Zhang T."/>
        </authorList>
    </citation>
    <scope>NUCLEOTIDE SEQUENCE</scope>
    <source>
        <strain evidence="2">HKST-UBA01</strain>
    </source>
</reference>
<reference evidence="2" key="1">
    <citation type="submission" date="2020-04" db="EMBL/GenBank/DDBJ databases">
        <authorList>
            <person name="Zhang T."/>
        </authorList>
    </citation>
    <scope>NUCLEOTIDE SEQUENCE</scope>
    <source>
        <strain evidence="2">HKST-UBA01</strain>
    </source>
</reference>
<dbReference type="Gene3D" id="2.120.10.30">
    <property type="entry name" value="TolB, C-terminal domain"/>
    <property type="match status" value="1"/>
</dbReference>
<name>A0A956LZJ9_UNCEI</name>
<dbReference type="EMBL" id="JAGQHR010000301">
    <property type="protein sequence ID" value="MCA9728108.1"/>
    <property type="molecule type" value="Genomic_DNA"/>
</dbReference>
<sequence length="404" mass="43337">MKRLAPGIVLSVLLGLSFGAPCRAAGGPHGLYLGETPPGTTPEVFAPGIISLPDRYEYCIVFSPDLSECVFGITNLTWSVFTMFYTSMDADSVWSATTGAPFQGVGDGLMATYARDGSRVLFASSRPSYPPVNLWSSARNAGGWDPPVLVPDPVSSAGDEFGPTLTADGTLYFVSTRAGGAGEGDLYRSVPVGGEYTTVENLGPPINTASNEGAPYIADDESFLIFESARPGGYGQSDLYISYRQGDSWTEPQNLGPTINTEQIEDGPFLSPDGKYLFFNRRQAYVTTTQTDVWWVDASVLPGPADAPEGDLGLGSLLRQNQPNPASDATTIAYTVPVAGRVEIEVHDATGRFVRNLVDRVQQPGDYSVELRAESGSDLPSGVYYYRMLLSGTPVMTRKMLVVR</sequence>
<proteinExistence type="predicted"/>
<dbReference type="NCBIfam" id="TIGR04183">
    <property type="entry name" value="Por_Secre_tail"/>
    <property type="match status" value="1"/>
</dbReference>
<evidence type="ECO:0000313" key="3">
    <source>
        <dbReference type="Proteomes" id="UP000697710"/>
    </source>
</evidence>
<dbReference type="InterPro" id="IPR011042">
    <property type="entry name" value="6-blade_b-propeller_TolB-like"/>
</dbReference>
<accession>A0A956LZJ9</accession>